<evidence type="ECO:0000256" key="2">
    <source>
        <dbReference type="SAM" id="MobiDB-lite"/>
    </source>
</evidence>
<dbReference type="GO" id="GO:0003676">
    <property type="term" value="F:nucleic acid binding"/>
    <property type="evidence" value="ECO:0007669"/>
    <property type="project" value="InterPro"/>
</dbReference>
<dbReference type="GO" id="GO:0008270">
    <property type="term" value="F:zinc ion binding"/>
    <property type="evidence" value="ECO:0007669"/>
    <property type="project" value="UniProtKB-KW"/>
</dbReference>
<evidence type="ECO:0000313" key="4">
    <source>
        <dbReference type="EMBL" id="MQM13479.1"/>
    </source>
</evidence>
<keyword evidence="1" id="KW-0862">Zinc</keyword>
<comment type="caution">
    <text evidence="4">The sequence shown here is derived from an EMBL/GenBank/DDBJ whole genome shotgun (WGS) entry which is preliminary data.</text>
</comment>
<dbReference type="Proteomes" id="UP000652761">
    <property type="component" value="Unassembled WGS sequence"/>
</dbReference>
<keyword evidence="1" id="KW-0479">Metal-binding</keyword>
<evidence type="ECO:0000313" key="5">
    <source>
        <dbReference type="Proteomes" id="UP000652761"/>
    </source>
</evidence>
<reference evidence="4" key="1">
    <citation type="submission" date="2017-07" db="EMBL/GenBank/DDBJ databases">
        <title>Taro Niue Genome Assembly and Annotation.</title>
        <authorList>
            <person name="Atibalentja N."/>
            <person name="Keating K."/>
            <person name="Fields C.J."/>
        </authorList>
    </citation>
    <scope>NUCLEOTIDE SEQUENCE</scope>
    <source>
        <strain evidence="4">Niue_2</strain>
        <tissue evidence="4">Leaf</tissue>
    </source>
</reference>
<keyword evidence="5" id="KW-1185">Reference proteome</keyword>
<dbReference type="Gene3D" id="4.10.60.10">
    <property type="entry name" value="Zinc finger, CCHC-type"/>
    <property type="match status" value="1"/>
</dbReference>
<evidence type="ECO:0000256" key="1">
    <source>
        <dbReference type="PROSITE-ProRule" id="PRU00047"/>
    </source>
</evidence>
<gene>
    <name evidence="4" type="ORF">Taro_046404</name>
</gene>
<dbReference type="InterPro" id="IPR001878">
    <property type="entry name" value="Znf_CCHC"/>
</dbReference>
<dbReference type="AlphaFoldDB" id="A0A843WTP9"/>
<keyword evidence="1" id="KW-0863">Zinc-finger</keyword>
<feature type="compositionally biased region" description="Basic and acidic residues" evidence="2">
    <location>
        <begin position="54"/>
        <end position="65"/>
    </location>
</feature>
<feature type="region of interest" description="Disordered" evidence="2">
    <location>
        <begin position="1"/>
        <end position="65"/>
    </location>
</feature>
<dbReference type="EMBL" id="NMUH01005706">
    <property type="protein sequence ID" value="MQM13479.1"/>
    <property type="molecule type" value="Genomic_DNA"/>
</dbReference>
<organism evidence="4 5">
    <name type="scientific">Colocasia esculenta</name>
    <name type="common">Wild taro</name>
    <name type="synonym">Arum esculentum</name>
    <dbReference type="NCBI Taxonomy" id="4460"/>
    <lineage>
        <taxon>Eukaryota</taxon>
        <taxon>Viridiplantae</taxon>
        <taxon>Streptophyta</taxon>
        <taxon>Embryophyta</taxon>
        <taxon>Tracheophyta</taxon>
        <taxon>Spermatophyta</taxon>
        <taxon>Magnoliopsida</taxon>
        <taxon>Liliopsida</taxon>
        <taxon>Araceae</taxon>
        <taxon>Aroideae</taxon>
        <taxon>Colocasieae</taxon>
        <taxon>Colocasia</taxon>
    </lineage>
</organism>
<name>A0A843WTP9_COLES</name>
<sequence length="227" mass="25190">MIEKCAGEEEQSQLDPEVWVAASGPPKKGHVYGFGHSEIGVPVPEEGAAMTSSSKRDARAREHEERRKVRNFIMRLRPSLRVRLFECDPRTLDEALSTTESAASTASKKPKCMHCSKHHGKNMCWTKEGRCLKCGSKDHRIRECPRLKKLDPRGVTTTATKEPAAEPQAPVKENVLAEDDINDITRDTISGLQSRLGQTMESRLAQTMQVQVQVSDAVQAQLSQALS</sequence>
<protein>
    <recommendedName>
        <fullName evidence="3">CCHC-type domain-containing protein</fullName>
    </recommendedName>
</protein>
<evidence type="ECO:0000259" key="3">
    <source>
        <dbReference type="PROSITE" id="PS50158"/>
    </source>
</evidence>
<feature type="domain" description="CCHC-type" evidence="3">
    <location>
        <begin position="130"/>
        <end position="146"/>
    </location>
</feature>
<dbReference type="PROSITE" id="PS50158">
    <property type="entry name" value="ZF_CCHC"/>
    <property type="match status" value="1"/>
</dbReference>
<proteinExistence type="predicted"/>
<accession>A0A843WTP9</accession>